<sequence length="309" mass="35057">MKKRLPPLNWLRSFEAAARHLSFTHASQELHITQAAMSQHIKGLESQLGTALFVRLPRGLELTDAGSAYMPVVHESIEKLSEVTEELFGQGRTKLLNIRVNMVFFIHWLAPRLQGFTDSHPEVNLKITSNIWVNNRTGSSDCDLEITHGNGRWPHLNARRLTWDTLYPVCSKQYAETLPSGFAPTALLNEKLLHVIGYEDGWGHWFTSMGLPYAEFEHGSQFDTLVNALEVSVNHGGIALGRSSLVKRYINEGKLVRLFETEVATREAFYLVNSNSTILHSHAQLFIDWILNEVGRDVSNNSYRELYSQ</sequence>
<gene>
    <name evidence="6" type="ORF">A1OK_08780</name>
</gene>
<dbReference type="AlphaFoldDB" id="A0A1E5C8M2"/>
<dbReference type="Pfam" id="PF00126">
    <property type="entry name" value="HTH_1"/>
    <property type="match status" value="1"/>
</dbReference>
<comment type="caution">
    <text evidence="6">The sequence shown here is derived from an EMBL/GenBank/DDBJ whole genome shotgun (WGS) entry which is preliminary data.</text>
</comment>
<comment type="similarity">
    <text evidence="1">Belongs to the LysR transcriptional regulatory family.</text>
</comment>
<dbReference type="InterPro" id="IPR058163">
    <property type="entry name" value="LysR-type_TF_proteobact-type"/>
</dbReference>
<dbReference type="InterPro" id="IPR036390">
    <property type="entry name" value="WH_DNA-bd_sf"/>
</dbReference>
<reference evidence="6 7" key="1">
    <citation type="journal article" date="2012" name="Science">
        <title>Ecological populations of bacteria act as socially cohesive units of antibiotic production and resistance.</title>
        <authorList>
            <person name="Cordero O.X."/>
            <person name="Wildschutte H."/>
            <person name="Kirkup B."/>
            <person name="Proehl S."/>
            <person name="Ngo L."/>
            <person name="Hussain F."/>
            <person name="Le Roux F."/>
            <person name="Mincer T."/>
            <person name="Polz M.F."/>
        </authorList>
    </citation>
    <scope>NUCLEOTIDE SEQUENCE [LARGE SCALE GENOMIC DNA]</scope>
    <source>
        <strain evidence="6 7">FF-454</strain>
    </source>
</reference>
<dbReference type="InterPro" id="IPR036388">
    <property type="entry name" value="WH-like_DNA-bd_sf"/>
</dbReference>
<keyword evidence="7" id="KW-1185">Reference proteome</keyword>
<dbReference type="SUPFAM" id="SSF46785">
    <property type="entry name" value="Winged helix' DNA-binding domain"/>
    <property type="match status" value="1"/>
</dbReference>
<evidence type="ECO:0000313" key="7">
    <source>
        <dbReference type="Proteomes" id="UP000095039"/>
    </source>
</evidence>
<dbReference type="GO" id="GO:0006351">
    <property type="term" value="P:DNA-templated transcription"/>
    <property type="evidence" value="ECO:0007669"/>
    <property type="project" value="TreeGrafter"/>
</dbReference>
<dbReference type="InterPro" id="IPR000847">
    <property type="entry name" value="LysR_HTH_N"/>
</dbReference>
<keyword evidence="2" id="KW-0805">Transcription regulation</keyword>
<dbReference type="Gene3D" id="1.10.10.10">
    <property type="entry name" value="Winged helix-like DNA-binding domain superfamily/Winged helix DNA-binding domain"/>
    <property type="match status" value="1"/>
</dbReference>
<evidence type="ECO:0000256" key="4">
    <source>
        <dbReference type="ARBA" id="ARBA00023163"/>
    </source>
</evidence>
<proteinExistence type="inferred from homology"/>
<accession>A0A1E5C8M2</accession>
<dbReference type="GO" id="GO:0003700">
    <property type="term" value="F:DNA-binding transcription factor activity"/>
    <property type="evidence" value="ECO:0007669"/>
    <property type="project" value="InterPro"/>
</dbReference>
<dbReference type="Gene3D" id="3.40.190.10">
    <property type="entry name" value="Periplasmic binding protein-like II"/>
    <property type="match status" value="2"/>
</dbReference>
<dbReference type="PANTHER" id="PTHR30537">
    <property type="entry name" value="HTH-TYPE TRANSCRIPTIONAL REGULATOR"/>
    <property type="match status" value="1"/>
</dbReference>
<dbReference type="FunFam" id="1.10.10.10:FF:000038">
    <property type="entry name" value="Glycine cleavage system transcriptional activator"/>
    <property type="match status" value="1"/>
</dbReference>
<dbReference type="EMBL" id="AJWN02000043">
    <property type="protein sequence ID" value="OEE61840.1"/>
    <property type="molecule type" value="Genomic_DNA"/>
</dbReference>
<keyword evidence="3" id="KW-0238">DNA-binding</keyword>
<organism evidence="6 7">
    <name type="scientific">Enterovibrio norvegicus FF-454</name>
    <dbReference type="NCBI Taxonomy" id="1185651"/>
    <lineage>
        <taxon>Bacteria</taxon>
        <taxon>Pseudomonadati</taxon>
        <taxon>Pseudomonadota</taxon>
        <taxon>Gammaproteobacteria</taxon>
        <taxon>Vibrionales</taxon>
        <taxon>Vibrionaceae</taxon>
        <taxon>Enterovibrio</taxon>
    </lineage>
</organism>
<dbReference type="PROSITE" id="PS50931">
    <property type="entry name" value="HTH_LYSR"/>
    <property type="match status" value="1"/>
</dbReference>
<evidence type="ECO:0000256" key="3">
    <source>
        <dbReference type="ARBA" id="ARBA00023125"/>
    </source>
</evidence>
<dbReference type="Pfam" id="PF03466">
    <property type="entry name" value="LysR_substrate"/>
    <property type="match status" value="1"/>
</dbReference>
<dbReference type="PRINTS" id="PR00039">
    <property type="entry name" value="HTHLYSR"/>
</dbReference>
<dbReference type="RefSeq" id="WP_016960449.1">
    <property type="nucleotide sequence ID" value="NZ_AJWN02000043.1"/>
</dbReference>
<protein>
    <submittedName>
        <fullName evidence="6">LysR family transcriptional regulator</fullName>
    </submittedName>
</protein>
<dbReference type="Proteomes" id="UP000095039">
    <property type="component" value="Unassembled WGS sequence"/>
</dbReference>
<evidence type="ECO:0000256" key="1">
    <source>
        <dbReference type="ARBA" id="ARBA00009437"/>
    </source>
</evidence>
<keyword evidence="4" id="KW-0804">Transcription</keyword>
<evidence type="ECO:0000256" key="2">
    <source>
        <dbReference type="ARBA" id="ARBA00023015"/>
    </source>
</evidence>
<name>A0A1E5C8M2_9GAMM</name>
<evidence type="ECO:0000259" key="5">
    <source>
        <dbReference type="PROSITE" id="PS50931"/>
    </source>
</evidence>
<dbReference type="InterPro" id="IPR005119">
    <property type="entry name" value="LysR_subst-bd"/>
</dbReference>
<dbReference type="GO" id="GO:0043565">
    <property type="term" value="F:sequence-specific DNA binding"/>
    <property type="evidence" value="ECO:0007669"/>
    <property type="project" value="TreeGrafter"/>
</dbReference>
<dbReference type="CDD" id="cd08432">
    <property type="entry name" value="PBP2_GcdR_TrpI_HvrB_AmpR_like"/>
    <property type="match status" value="1"/>
</dbReference>
<dbReference type="PANTHER" id="PTHR30537:SF74">
    <property type="entry name" value="HTH-TYPE TRANSCRIPTIONAL REGULATOR TRPI"/>
    <property type="match status" value="1"/>
</dbReference>
<dbReference type="SUPFAM" id="SSF53850">
    <property type="entry name" value="Periplasmic binding protein-like II"/>
    <property type="match status" value="1"/>
</dbReference>
<feature type="domain" description="HTH lysR-type" evidence="5">
    <location>
        <begin position="6"/>
        <end position="63"/>
    </location>
</feature>
<evidence type="ECO:0000313" key="6">
    <source>
        <dbReference type="EMBL" id="OEE61840.1"/>
    </source>
</evidence>